<protein>
    <submittedName>
        <fullName evidence="1">Uncharacterized protein</fullName>
    </submittedName>
</protein>
<dbReference type="Proteomes" id="UP000663827">
    <property type="component" value="Unassembled WGS sequence"/>
</dbReference>
<name>A0A8H3B0T1_9AGAM</name>
<dbReference type="AlphaFoldDB" id="A0A8H3B0T1"/>
<proteinExistence type="predicted"/>
<dbReference type="EMBL" id="CAJNJQ010000108">
    <property type="protein sequence ID" value="CAE7056688.1"/>
    <property type="molecule type" value="Genomic_DNA"/>
</dbReference>
<dbReference type="EMBL" id="CAJMWZ010001921">
    <property type="protein sequence ID" value="CAE6444904.1"/>
    <property type="molecule type" value="Genomic_DNA"/>
</dbReference>
<dbReference type="Proteomes" id="UP000663850">
    <property type="component" value="Unassembled WGS sequence"/>
</dbReference>
<organism evidence="1 3">
    <name type="scientific">Rhizoctonia solani</name>
    <dbReference type="NCBI Taxonomy" id="456999"/>
    <lineage>
        <taxon>Eukaryota</taxon>
        <taxon>Fungi</taxon>
        <taxon>Dikarya</taxon>
        <taxon>Basidiomycota</taxon>
        <taxon>Agaricomycotina</taxon>
        <taxon>Agaricomycetes</taxon>
        <taxon>Cantharellales</taxon>
        <taxon>Ceratobasidiaceae</taxon>
        <taxon>Rhizoctonia</taxon>
    </lineage>
</organism>
<comment type="caution">
    <text evidence="1">The sequence shown here is derived from an EMBL/GenBank/DDBJ whole genome shotgun (WGS) entry which is preliminary data.</text>
</comment>
<accession>A0A8H3B0T1</accession>
<gene>
    <name evidence="1" type="ORF">RDB_LOCUS34361</name>
    <name evidence="2" type="ORF">RDB_LOCUS5061</name>
</gene>
<sequence length="186" mass="21655">MNGPNYRAGRSDDDCTSTLDSTGVVVKPASAFWWPDMVVPHYSVHYISSRHLAHVCSSRASYQASNAYVKLKRHLLDLEALVRVQLKGEWKQGNLLHDWYKHRGTYRVTAMELRKEHQAPLLHQYIVFKLGNGSFFRIDRRQLPDDTVPLDCIYEQRVKAFSTIEYASHSPSDRLIGIYFRHSNWF</sequence>
<evidence type="ECO:0000313" key="2">
    <source>
        <dbReference type="EMBL" id="CAE7056688.1"/>
    </source>
</evidence>
<reference evidence="1" key="1">
    <citation type="submission" date="2021-01" db="EMBL/GenBank/DDBJ databases">
        <authorList>
            <person name="Kaushik A."/>
        </authorList>
    </citation>
    <scope>NUCLEOTIDE SEQUENCE</scope>
    <source>
        <strain evidence="2">AG5</strain>
        <strain evidence="1">Type strain: AG8-Rh-89/</strain>
    </source>
</reference>
<evidence type="ECO:0000313" key="3">
    <source>
        <dbReference type="Proteomes" id="UP000663850"/>
    </source>
</evidence>
<evidence type="ECO:0000313" key="1">
    <source>
        <dbReference type="EMBL" id="CAE6444904.1"/>
    </source>
</evidence>